<dbReference type="RefSeq" id="WP_006864350.1">
    <property type="nucleotide sequence ID" value="NZ_ACCL02000032.1"/>
</dbReference>
<dbReference type="OrthoDB" id="9813151at2"/>
<evidence type="ECO:0000313" key="11">
    <source>
        <dbReference type="EMBL" id="EET58440.1"/>
    </source>
</evidence>
<dbReference type="GO" id="GO:0016020">
    <property type="term" value="C:membrane"/>
    <property type="evidence" value="ECO:0007669"/>
    <property type="project" value="UniProtKB-SubCell"/>
</dbReference>
<feature type="domain" description="Histidine kinase" evidence="10">
    <location>
        <begin position="144"/>
        <end position="358"/>
    </location>
</feature>
<dbReference type="PANTHER" id="PTHR43711">
    <property type="entry name" value="TWO-COMPONENT HISTIDINE KINASE"/>
    <property type="match status" value="1"/>
</dbReference>
<dbReference type="EMBL" id="ACCL02000032">
    <property type="protein sequence ID" value="EET58440.1"/>
    <property type="molecule type" value="Genomic_DNA"/>
</dbReference>
<dbReference type="SUPFAM" id="SSF47384">
    <property type="entry name" value="Homodimeric domain of signal transducing histidine kinase"/>
    <property type="match status" value="1"/>
</dbReference>
<dbReference type="Pfam" id="PF00512">
    <property type="entry name" value="HisKA"/>
    <property type="match status" value="1"/>
</dbReference>
<dbReference type="InterPro" id="IPR036097">
    <property type="entry name" value="HisK_dim/P_sf"/>
</dbReference>
<dbReference type="SMART" id="SM00387">
    <property type="entry name" value="HATPase_c"/>
    <property type="match status" value="1"/>
</dbReference>
<comment type="subcellular location">
    <subcellularLocation>
        <location evidence="2">Membrane</location>
    </subcellularLocation>
</comment>
<evidence type="ECO:0000256" key="5">
    <source>
        <dbReference type="ARBA" id="ARBA00022679"/>
    </source>
</evidence>
<keyword evidence="9" id="KW-1133">Transmembrane helix</keyword>
<reference evidence="11" key="1">
    <citation type="submission" date="2009-07" db="EMBL/GenBank/DDBJ databases">
        <authorList>
            <person name="Weinstock G."/>
            <person name="Sodergren E."/>
            <person name="Clifton S."/>
            <person name="Fulton L."/>
            <person name="Fulton B."/>
            <person name="Courtney L."/>
            <person name="Fronick C."/>
            <person name="Harrison M."/>
            <person name="Strong C."/>
            <person name="Farmer C."/>
            <person name="Delahaunty K."/>
            <person name="Markovic C."/>
            <person name="Hall O."/>
            <person name="Minx P."/>
            <person name="Tomlinson C."/>
            <person name="Mitreva M."/>
            <person name="Nelson J."/>
            <person name="Hou S."/>
            <person name="Wollam A."/>
            <person name="Pepin K.H."/>
            <person name="Johnson M."/>
            <person name="Bhonagiri V."/>
            <person name="Nash W.E."/>
            <person name="Warren W."/>
            <person name="Chinwalla A."/>
            <person name="Mardis E.R."/>
            <person name="Wilson R.K."/>
        </authorList>
    </citation>
    <scope>NUCLEOTIDE SEQUENCE [LARGE SCALE GENOMIC DNA]</scope>
    <source>
        <strain evidence="11">DSM 14469</strain>
    </source>
</reference>
<dbReference type="Gene3D" id="1.10.287.130">
    <property type="match status" value="1"/>
</dbReference>
<evidence type="ECO:0000256" key="8">
    <source>
        <dbReference type="ARBA" id="ARBA00023136"/>
    </source>
</evidence>
<keyword evidence="5" id="KW-0808">Transferase</keyword>
<dbReference type="CDD" id="cd00082">
    <property type="entry name" value="HisKA"/>
    <property type="match status" value="1"/>
</dbReference>
<protein>
    <recommendedName>
        <fullName evidence="3">histidine kinase</fullName>
        <ecNumber evidence="3">2.7.13.3</ecNumber>
    </recommendedName>
</protein>
<feature type="transmembrane region" description="Helical" evidence="9">
    <location>
        <begin position="50"/>
        <end position="70"/>
    </location>
</feature>
<dbReference type="Pfam" id="PF02518">
    <property type="entry name" value="HATPase_c"/>
    <property type="match status" value="1"/>
</dbReference>
<dbReference type="Gene3D" id="3.30.565.10">
    <property type="entry name" value="Histidine kinase-like ATPase, C-terminal domain"/>
    <property type="match status" value="1"/>
</dbReference>
<evidence type="ECO:0000313" key="12">
    <source>
        <dbReference type="Proteomes" id="UP000005561"/>
    </source>
</evidence>
<evidence type="ECO:0000256" key="2">
    <source>
        <dbReference type="ARBA" id="ARBA00004370"/>
    </source>
</evidence>
<dbReference type="InterPro" id="IPR005467">
    <property type="entry name" value="His_kinase_dom"/>
</dbReference>
<keyword evidence="8 9" id="KW-0472">Membrane</keyword>
<dbReference type="CDD" id="cd06225">
    <property type="entry name" value="HAMP"/>
    <property type="match status" value="1"/>
</dbReference>
<evidence type="ECO:0000259" key="10">
    <source>
        <dbReference type="PROSITE" id="PS50109"/>
    </source>
</evidence>
<sequence>MTGTGDRRKSVEKVRQSRFPVSLFAVLFVILLLMSGVHMGLVVLGEEENFSWWLQILIPLVYWALVAGGVTRYTRYRMEKAYEVPMQTLAKATSLVANGDFSVYVPTMNTPDKWDYLDVMIMDFNKMVEELGSMETMKTDFFSDVSHEFKTPLSVIYTNAQLLEKEELPKETRRECTRNILRSSERLGNLITNMLKLNKLEKQVIQPVSQSYDLCRQLSDCALQFENQWEEKNIEFEAELEERVTIMADEGLLELVWTNLLSNAVKFTPSGGTITLSQVSDGENVTVSVADTGCGMDEETVKHVFDKFYQGDASHSTQGNGLGLALVKRILQLSDGSITVESTAGKGSVFTVTLPLIPADSRMETEER</sequence>
<dbReference type="Proteomes" id="UP000005561">
    <property type="component" value="Unassembled WGS sequence"/>
</dbReference>
<dbReference type="InterPro" id="IPR050736">
    <property type="entry name" value="Sensor_HK_Regulatory"/>
</dbReference>
<comment type="catalytic activity">
    <reaction evidence="1">
        <text>ATP + protein L-histidine = ADP + protein N-phospho-L-histidine.</text>
        <dbReference type="EC" id="2.7.13.3"/>
    </reaction>
</comment>
<gene>
    <name evidence="11" type="ORF">BRYFOR_09597</name>
</gene>
<dbReference type="PANTHER" id="PTHR43711:SF26">
    <property type="entry name" value="SENSOR HISTIDINE KINASE RCSC"/>
    <property type="match status" value="1"/>
</dbReference>
<dbReference type="FunFam" id="1.10.287.130:FF:000001">
    <property type="entry name" value="Two-component sensor histidine kinase"/>
    <property type="match status" value="1"/>
</dbReference>
<evidence type="ECO:0000256" key="3">
    <source>
        <dbReference type="ARBA" id="ARBA00012438"/>
    </source>
</evidence>
<dbReference type="InterPro" id="IPR004358">
    <property type="entry name" value="Sig_transdc_His_kin-like_C"/>
</dbReference>
<dbReference type="SMART" id="SM00388">
    <property type="entry name" value="HisKA"/>
    <property type="match status" value="1"/>
</dbReference>
<name>C6LLP9_9FIRM</name>
<evidence type="ECO:0000256" key="6">
    <source>
        <dbReference type="ARBA" id="ARBA00022777"/>
    </source>
</evidence>
<dbReference type="InterPro" id="IPR036890">
    <property type="entry name" value="HATPase_C_sf"/>
</dbReference>
<organism evidence="11 12">
    <name type="scientific">Marvinbryantia formatexigens DSM 14469</name>
    <dbReference type="NCBI Taxonomy" id="478749"/>
    <lineage>
        <taxon>Bacteria</taxon>
        <taxon>Bacillati</taxon>
        <taxon>Bacillota</taxon>
        <taxon>Clostridia</taxon>
        <taxon>Lachnospirales</taxon>
        <taxon>Lachnospiraceae</taxon>
        <taxon>Marvinbryantia</taxon>
    </lineage>
</organism>
<keyword evidence="7" id="KW-0902">Two-component regulatory system</keyword>
<dbReference type="InterPro" id="IPR003661">
    <property type="entry name" value="HisK_dim/P_dom"/>
</dbReference>
<evidence type="ECO:0000256" key="4">
    <source>
        <dbReference type="ARBA" id="ARBA00022553"/>
    </source>
</evidence>
<evidence type="ECO:0000256" key="9">
    <source>
        <dbReference type="SAM" id="Phobius"/>
    </source>
</evidence>
<dbReference type="eggNOG" id="COG2205">
    <property type="taxonomic scope" value="Bacteria"/>
</dbReference>
<comment type="caution">
    <text evidence="11">The sequence shown here is derived from an EMBL/GenBank/DDBJ whole genome shotgun (WGS) entry which is preliminary data.</text>
</comment>
<dbReference type="SUPFAM" id="SSF55874">
    <property type="entry name" value="ATPase domain of HSP90 chaperone/DNA topoisomerase II/histidine kinase"/>
    <property type="match status" value="1"/>
</dbReference>
<feature type="transmembrane region" description="Helical" evidence="9">
    <location>
        <begin position="21"/>
        <end position="44"/>
    </location>
</feature>
<dbReference type="PROSITE" id="PS50109">
    <property type="entry name" value="HIS_KIN"/>
    <property type="match status" value="1"/>
</dbReference>
<evidence type="ECO:0000256" key="7">
    <source>
        <dbReference type="ARBA" id="ARBA00023012"/>
    </source>
</evidence>
<dbReference type="InterPro" id="IPR003594">
    <property type="entry name" value="HATPase_dom"/>
</dbReference>
<keyword evidence="9" id="KW-0812">Transmembrane</keyword>
<dbReference type="GO" id="GO:0000155">
    <property type="term" value="F:phosphorelay sensor kinase activity"/>
    <property type="evidence" value="ECO:0007669"/>
    <property type="project" value="InterPro"/>
</dbReference>
<dbReference type="PRINTS" id="PR00344">
    <property type="entry name" value="BCTRLSENSOR"/>
</dbReference>
<evidence type="ECO:0000256" key="1">
    <source>
        <dbReference type="ARBA" id="ARBA00000085"/>
    </source>
</evidence>
<dbReference type="EC" id="2.7.13.3" evidence="3"/>
<keyword evidence="4" id="KW-0597">Phosphoprotein</keyword>
<keyword evidence="12" id="KW-1185">Reference proteome</keyword>
<keyword evidence="6 11" id="KW-0418">Kinase</keyword>
<dbReference type="STRING" id="168384.SAMN05660368_00244"/>
<dbReference type="AlphaFoldDB" id="C6LLP9"/>
<accession>C6LLP9</accession>
<dbReference type="FunFam" id="3.30.565.10:FF:000006">
    <property type="entry name" value="Sensor histidine kinase WalK"/>
    <property type="match status" value="1"/>
</dbReference>
<proteinExistence type="predicted"/>